<organism evidence="4 5">
    <name type="scientific">Rhizobium halophytocola</name>
    <dbReference type="NCBI Taxonomy" id="735519"/>
    <lineage>
        <taxon>Bacteria</taxon>
        <taxon>Pseudomonadati</taxon>
        <taxon>Pseudomonadota</taxon>
        <taxon>Alphaproteobacteria</taxon>
        <taxon>Hyphomicrobiales</taxon>
        <taxon>Rhizobiaceae</taxon>
        <taxon>Rhizobium/Agrobacterium group</taxon>
        <taxon>Rhizobium</taxon>
    </lineage>
</organism>
<evidence type="ECO:0000313" key="5">
    <source>
        <dbReference type="Proteomes" id="UP000759443"/>
    </source>
</evidence>
<reference evidence="4 5" key="1">
    <citation type="submission" date="2021-03" db="EMBL/GenBank/DDBJ databases">
        <title>Genomic Encyclopedia of Type Strains, Phase IV (KMG-IV): sequencing the most valuable type-strain genomes for metagenomic binning, comparative biology and taxonomic classification.</title>
        <authorList>
            <person name="Goeker M."/>
        </authorList>
    </citation>
    <scope>NUCLEOTIDE SEQUENCE [LARGE SCALE GENOMIC DNA]</scope>
    <source>
        <strain evidence="4 5">DSM 21600</strain>
    </source>
</reference>
<dbReference type="GO" id="GO:0008999">
    <property type="term" value="F:protein-N-terminal-alanine acetyltransferase activity"/>
    <property type="evidence" value="ECO:0007669"/>
    <property type="project" value="UniProtKB-EC"/>
</dbReference>
<dbReference type="Pfam" id="PF00583">
    <property type="entry name" value="Acetyltransf_1"/>
    <property type="match status" value="1"/>
</dbReference>
<evidence type="ECO:0000256" key="1">
    <source>
        <dbReference type="ARBA" id="ARBA00022679"/>
    </source>
</evidence>
<dbReference type="PANTHER" id="PTHR43877">
    <property type="entry name" value="AMINOALKYLPHOSPHONATE N-ACETYLTRANSFERASE-RELATED-RELATED"/>
    <property type="match status" value="1"/>
</dbReference>
<dbReference type="CDD" id="cd04301">
    <property type="entry name" value="NAT_SF"/>
    <property type="match status" value="1"/>
</dbReference>
<proteinExistence type="predicted"/>
<dbReference type="InterPro" id="IPR000182">
    <property type="entry name" value="GNAT_dom"/>
</dbReference>
<feature type="domain" description="N-acetyltransferase" evidence="3">
    <location>
        <begin position="2"/>
        <end position="158"/>
    </location>
</feature>
<evidence type="ECO:0000256" key="2">
    <source>
        <dbReference type="ARBA" id="ARBA00023315"/>
    </source>
</evidence>
<dbReference type="PANTHER" id="PTHR43877:SF2">
    <property type="entry name" value="AMINOALKYLPHOSPHONATE N-ACETYLTRANSFERASE-RELATED"/>
    <property type="match status" value="1"/>
</dbReference>
<dbReference type="SUPFAM" id="SSF55729">
    <property type="entry name" value="Acyl-CoA N-acyltransferases (Nat)"/>
    <property type="match status" value="1"/>
</dbReference>
<accession>A0ABS4DY03</accession>
<protein>
    <submittedName>
        <fullName evidence="4">Ribosomal-protein-alanine N-acetyltransferase</fullName>
        <ecNumber evidence="4">2.3.1.267</ecNumber>
    </submittedName>
</protein>
<dbReference type="EMBL" id="JAGGJU010000005">
    <property type="protein sequence ID" value="MBP1850571.1"/>
    <property type="molecule type" value="Genomic_DNA"/>
</dbReference>
<dbReference type="RefSeq" id="WP_209944445.1">
    <property type="nucleotide sequence ID" value="NZ_JAGGJU010000005.1"/>
</dbReference>
<dbReference type="PROSITE" id="PS51186">
    <property type="entry name" value="GNAT"/>
    <property type="match status" value="1"/>
</dbReference>
<dbReference type="InterPro" id="IPR050832">
    <property type="entry name" value="Bact_Acetyltransf"/>
</dbReference>
<gene>
    <name evidence="4" type="ORF">J2Z17_002008</name>
</gene>
<evidence type="ECO:0000259" key="3">
    <source>
        <dbReference type="PROSITE" id="PS51186"/>
    </source>
</evidence>
<dbReference type="Gene3D" id="3.40.630.30">
    <property type="match status" value="1"/>
</dbReference>
<dbReference type="InterPro" id="IPR016181">
    <property type="entry name" value="Acyl_CoA_acyltransferase"/>
</dbReference>
<comment type="caution">
    <text evidence="4">The sequence shown here is derived from an EMBL/GenBank/DDBJ whole genome shotgun (WGS) entry which is preliminary data.</text>
</comment>
<keyword evidence="2 4" id="KW-0012">Acyltransferase</keyword>
<keyword evidence="5" id="KW-1185">Reference proteome</keyword>
<name>A0ABS4DY03_9HYPH</name>
<sequence length="169" mass="18961">MASIRGARLEEAELLAEIGLRAWEQAMIPVGETRQMLDSARRAFRNFTHSSWITIFVVETGGATAGWAAREGLDELITDFWIDPASEGRGLGTLLLEAIEIEMREQGHATARVETHARNEKAIAFFRARGYSIHWFSAAYNPRFDRDVETVGLVKQLAELTESGYGQEF</sequence>
<dbReference type="EC" id="2.3.1.267" evidence="4"/>
<keyword evidence="1 4" id="KW-0808">Transferase</keyword>
<dbReference type="Proteomes" id="UP000759443">
    <property type="component" value="Unassembled WGS sequence"/>
</dbReference>
<evidence type="ECO:0000313" key="4">
    <source>
        <dbReference type="EMBL" id="MBP1850571.1"/>
    </source>
</evidence>